<reference evidence="1 2" key="1">
    <citation type="journal article" date="2013" name="Appl. Microbiol. Biotechnol.">
        <title>Glycerol assimilation and production of 1,3-propanediol by Citrobacter amalonaticus Y19.</title>
        <authorList>
            <person name="Ainala S.K."/>
            <person name="Ashok S."/>
            <person name="Ko Y."/>
            <person name="Park S."/>
        </authorList>
    </citation>
    <scope>NUCLEOTIDE SEQUENCE [LARGE SCALE GENOMIC DNA]</scope>
    <source>
        <strain evidence="1 2">Y19</strain>
    </source>
</reference>
<dbReference type="EMBL" id="CP011132">
    <property type="protein sequence ID" value="AKE59373.1"/>
    <property type="molecule type" value="Genomic_DNA"/>
</dbReference>
<dbReference type="KEGG" id="cama:F384_12755"/>
<sequence>MKRQDLHTLSNFDFLARSFAHRHALGVPVNISAITGNMNAEQKSWFEERYRYYCIQEERTKVHEQHNKTTGQYESACPQKK</sequence>
<dbReference type="InterPro" id="IPR036295">
    <property type="entry name" value="GlgS_sf"/>
</dbReference>
<dbReference type="InterPro" id="IPR015065">
    <property type="entry name" value="GlgS"/>
</dbReference>
<name>A0A0F6RFR6_CITAM</name>
<dbReference type="OrthoDB" id="6563429at2"/>
<dbReference type="Proteomes" id="UP000034085">
    <property type="component" value="Chromosome"/>
</dbReference>
<evidence type="ECO:0000313" key="1">
    <source>
        <dbReference type="EMBL" id="AKE59373.1"/>
    </source>
</evidence>
<dbReference type="SUPFAM" id="SSF109747">
    <property type="entry name" value="Glycogen synthesis protein GlgS"/>
    <property type="match status" value="1"/>
</dbReference>
<dbReference type="RefSeq" id="WP_046483237.1">
    <property type="nucleotide sequence ID" value="NZ_CP011132.1"/>
</dbReference>
<proteinExistence type="predicted"/>
<organism evidence="1 2">
    <name type="scientific">Citrobacter amalonaticus Y19</name>
    <dbReference type="NCBI Taxonomy" id="1261127"/>
    <lineage>
        <taxon>Bacteria</taxon>
        <taxon>Pseudomonadati</taxon>
        <taxon>Pseudomonadota</taxon>
        <taxon>Gammaproteobacteria</taxon>
        <taxon>Enterobacterales</taxon>
        <taxon>Enterobacteriaceae</taxon>
        <taxon>Citrobacter</taxon>
    </lineage>
</organism>
<accession>A0A0F6RFR6</accession>
<protein>
    <recommendedName>
        <fullName evidence="3">Surface composition regulator</fullName>
    </recommendedName>
</protein>
<dbReference type="Gene3D" id="1.20.970.20">
    <property type="entry name" value="Glycogen synthesis protein GlgS"/>
    <property type="match status" value="1"/>
</dbReference>
<dbReference type="Pfam" id="PF08971">
    <property type="entry name" value="GlgS"/>
    <property type="match status" value="1"/>
</dbReference>
<gene>
    <name evidence="1" type="ORF">F384_12755</name>
</gene>
<evidence type="ECO:0000313" key="2">
    <source>
        <dbReference type="Proteomes" id="UP000034085"/>
    </source>
</evidence>
<dbReference type="PATRIC" id="fig|1261127.3.peg.2670"/>
<dbReference type="HOGENOM" id="CLU_185971_0_0_6"/>
<evidence type="ECO:0008006" key="3">
    <source>
        <dbReference type="Google" id="ProtNLM"/>
    </source>
</evidence>
<dbReference type="AlphaFoldDB" id="A0A0F6RFR6"/>